<evidence type="ECO:0000313" key="2">
    <source>
        <dbReference type="EMBL" id="MCM2535299.1"/>
    </source>
</evidence>
<reference evidence="2 3" key="1">
    <citation type="submission" date="2022-06" db="EMBL/GenBank/DDBJ databases">
        <authorList>
            <person name="Jeon C.O."/>
        </authorList>
    </citation>
    <scope>NUCLEOTIDE SEQUENCE [LARGE SCALE GENOMIC DNA]</scope>
    <source>
        <strain evidence="2 3">KCTC 13943</strain>
    </source>
</reference>
<evidence type="ECO:0000313" key="3">
    <source>
        <dbReference type="Proteomes" id="UP001523262"/>
    </source>
</evidence>
<feature type="transmembrane region" description="Helical" evidence="1">
    <location>
        <begin position="55"/>
        <end position="79"/>
    </location>
</feature>
<feature type="transmembrane region" description="Helical" evidence="1">
    <location>
        <begin position="6"/>
        <end position="22"/>
    </location>
</feature>
<gene>
    <name evidence="2" type="ORF">NDK43_26850</name>
</gene>
<comment type="caution">
    <text evidence="2">The sequence shown here is derived from an EMBL/GenBank/DDBJ whole genome shotgun (WGS) entry which is preliminary data.</text>
</comment>
<keyword evidence="1" id="KW-1133">Transmembrane helix</keyword>
<sequence>MILIIVIFVISIWGLWKFIKCIRENKKIVSIPYFLIFLGFGTILVSMFFPGGFEGIAIAIISFLIGLLGILWAFIYSVASKIYKD</sequence>
<dbReference type="EMBL" id="JAMQCR010000002">
    <property type="protein sequence ID" value="MCM2535299.1"/>
    <property type="molecule type" value="Genomic_DNA"/>
</dbReference>
<accession>A0ABT0WIH8</accession>
<organism evidence="2 3">
    <name type="scientific">Neobacillus pocheonensis</name>
    <dbReference type="NCBI Taxonomy" id="363869"/>
    <lineage>
        <taxon>Bacteria</taxon>
        <taxon>Bacillati</taxon>
        <taxon>Bacillota</taxon>
        <taxon>Bacilli</taxon>
        <taxon>Bacillales</taxon>
        <taxon>Bacillaceae</taxon>
        <taxon>Neobacillus</taxon>
    </lineage>
</organism>
<dbReference type="Proteomes" id="UP001523262">
    <property type="component" value="Unassembled WGS sequence"/>
</dbReference>
<keyword evidence="3" id="KW-1185">Reference proteome</keyword>
<feature type="transmembrane region" description="Helical" evidence="1">
    <location>
        <begin position="29"/>
        <end position="49"/>
    </location>
</feature>
<proteinExistence type="predicted"/>
<protein>
    <recommendedName>
        <fullName evidence="4">YesK-like protein</fullName>
    </recommendedName>
</protein>
<evidence type="ECO:0000256" key="1">
    <source>
        <dbReference type="SAM" id="Phobius"/>
    </source>
</evidence>
<keyword evidence="1" id="KW-0812">Transmembrane</keyword>
<evidence type="ECO:0008006" key="4">
    <source>
        <dbReference type="Google" id="ProtNLM"/>
    </source>
</evidence>
<keyword evidence="1" id="KW-0472">Membrane</keyword>
<name>A0ABT0WIH8_9BACI</name>